<accession>A0A0R0D5W6</accession>
<feature type="transmembrane region" description="Helical" evidence="9">
    <location>
        <begin position="114"/>
        <end position="130"/>
    </location>
</feature>
<evidence type="ECO:0000256" key="3">
    <source>
        <dbReference type="ARBA" id="ARBA00022676"/>
    </source>
</evidence>
<dbReference type="GO" id="GO:0016763">
    <property type="term" value="F:pentosyltransferase activity"/>
    <property type="evidence" value="ECO:0007669"/>
    <property type="project" value="TreeGrafter"/>
</dbReference>
<sequence>MSGMRAQGSSLWLFWLVALLILGAGLGLRDPWPSDEPRFALVARQMVESGNWWFPHRGSELYSDKPPMLMWWQAALYSVLGNWRVAFLLPSLLAALVTLGCVYDLGRRLWNRQVGLYAAWGLLLALQFVFQSKKAQIDPLVMMFITVANYGLLRHLLLGPAWRWWALGWFAAGLGVITKGVGVLALLMLVPAALASLAGWRGVRVHAGNPRFWLGPVCFLLAIGLWLVPVAVQALATGLPEYRAYLDDILLRQTAKRYAQSWDHHQPLWYFLGTMATMWLPTLLLLPWAVPAWWRRLRRRDARYLLPLAWWALLLLFFSIPDGKRDVYILPALPMVCLALAPLAAGLLRRRDVQALLALVAGVVSLALLAAGLAVLGGEPGFETRLVAQRGISAGQVTALAWCVLAMGAGGMAGLLWFGWRNAHKAWVLLLGVVWVVYGLLAYPLLNDSSSARGVMTRAGQLVGPQAELALVGWKEQNLLMADRPVRDFGFKRDWLLQLDDALQWQDQHAARRWLLLQQPLMLSCIDREQALFVGTANRRQWWLVPADAVHRPCQASAADRQQVRQAQGPADDEL</sequence>
<evidence type="ECO:0000256" key="4">
    <source>
        <dbReference type="ARBA" id="ARBA00022679"/>
    </source>
</evidence>
<comment type="caution">
    <text evidence="11">The sequence shown here is derived from an EMBL/GenBank/DDBJ whole genome shotgun (WGS) entry which is preliminary data.</text>
</comment>
<feature type="region of interest" description="Disordered" evidence="8">
    <location>
        <begin position="556"/>
        <end position="575"/>
    </location>
</feature>
<organism evidence="11 12">
    <name type="scientific">Stenotrophomonas ginsengisoli</name>
    <dbReference type="NCBI Taxonomy" id="336566"/>
    <lineage>
        <taxon>Bacteria</taxon>
        <taxon>Pseudomonadati</taxon>
        <taxon>Pseudomonadota</taxon>
        <taxon>Gammaproteobacteria</taxon>
        <taxon>Lysobacterales</taxon>
        <taxon>Lysobacteraceae</taxon>
        <taxon>Stenotrophomonas</taxon>
    </lineage>
</organism>
<dbReference type="PANTHER" id="PTHR33908:SF3">
    <property type="entry name" value="UNDECAPRENYL PHOSPHATE-ALPHA-4-AMINO-4-DEOXY-L-ARABINOSE ARABINOSYL TRANSFERASE"/>
    <property type="match status" value="1"/>
</dbReference>
<dbReference type="Pfam" id="PF13231">
    <property type="entry name" value="PMT_2"/>
    <property type="match status" value="1"/>
</dbReference>
<dbReference type="PANTHER" id="PTHR33908">
    <property type="entry name" value="MANNOSYLTRANSFERASE YKCB-RELATED"/>
    <property type="match status" value="1"/>
</dbReference>
<feature type="transmembrane region" description="Helical" evidence="9">
    <location>
        <begin position="327"/>
        <end position="348"/>
    </location>
</feature>
<dbReference type="STRING" id="336566.ABB30_08385"/>
<comment type="subcellular location">
    <subcellularLocation>
        <location evidence="1">Cell membrane</location>
        <topology evidence="1">Multi-pass membrane protein</topology>
    </subcellularLocation>
</comment>
<feature type="transmembrane region" description="Helical" evidence="9">
    <location>
        <begin position="212"/>
        <end position="236"/>
    </location>
</feature>
<keyword evidence="2" id="KW-1003">Cell membrane</keyword>
<feature type="transmembrane region" description="Helical" evidence="9">
    <location>
        <begin position="74"/>
        <end position="102"/>
    </location>
</feature>
<evidence type="ECO:0000256" key="7">
    <source>
        <dbReference type="ARBA" id="ARBA00023136"/>
    </source>
</evidence>
<evidence type="ECO:0000313" key="12">
    <source>
        <dbReference type="Proteomes" id="UP000050956"/>
    </source>
</evidence>
<dbReference type="PATRIC" id="fig|336566.3.peg.1088"/>
<reference evidence="11 12" key="1">
    <citation type="submission" date="2015-05" db="EMBL/GenBank/DDBJ databases">
        <title>Genome sequencing and analysis of members of genus Stenotrophomonas.</title>
        <authorList>
            <person name="Patil P.P."/>
            <person name="Midha S."/>
            <person name="Patil P.B."/>
        </authorList>
    </citation>
    <scope>NUCLEOTIDE SEQUENCE [LARGE SCALE GENOMIC DNA]</scope>
    <source>
        <strain evidence="11 12">DSM 24757</strain>
    </source>
</reference>
<feature type="transmembrane region" description="Helical" evidence="9">
    <location>
        <begin position="427"/>
        <end position="446"/>
    </location>
</feature>
<dbReference type="EMBL" id="LDJM01000020">
    <property type="protein sequence ID" value="KRG76971.1"/>
    <property type="molecule type" value="Genomic_DNA"/>
</dbReference>
<dbReference type="GO" id="GO:0005886">
    <property type="term" value="C:plasma membrane"/>
    <property type="evidence" value="ECO:0007669"/>
    <property type="project" value="UniProtKB-SubCell"/>
</dbReference>
<evidence type="ECO:0000256" key="9">
    <source>
        <dbReference type="SAM" id="Phobius"/>
    </source>
</evidence>
<feature type="transmembrane region" description="Helical" evidence="9">
    <location>
        <begin position="355"/>
        <end position="377"/>
    </location>
</feature>
<evidence type="ECO:0000313" key="11">
    <source>
        <dbReference type="EMBL" id="KRG76971.1"/>
    </source>
</evidence>
<name>A0A0R0D5W6_9GAMM</name>
<dbReference type="GO" id="GO:0009103">
    <property type="term" value="P:lipopolysaccharide biosynthetic process"/>
    <property type="evidence" value="ECO:0007669"/>
    <property type="project" value="TreeGrafter"/>
</dbReference>
<gene>
    <name evidence="11" type="ORF">ABB30_08385</name>
</gene>
<proteinExistence type="predicted"/>
<dbReference type="AlphaFoldDB" id="A0A0R0D5W6"/>
<dbReference type="InterPro" id="IPR038731">
    <property type="entry name" value="RgtA/B/C-like"/>
</dbReference>
<evidence type="ECO:0000256" key="8">
    <source>
        <dbReference type="SAM" id="MobiDB-lite"/>
    </source>
</evidence>
<feature type="transmembrane region" description="Helical" evidence="9">
    <location>
        <begin position="268"/>
        <end position="290"/>
    </location>
</feature>
<keyword evidence="4 11" id="KW-0808">Transferase</keyword>
<keyword evidence="6 9" id="KW-1133">Transmembrane helix</keyword>
<evidence type="ECO:0000256" key="5">
    <source>
        <dbReference type="ARBA" id="ARBA00022692"/>
    </source>
</evidence>
<evidence type="ECO:0000256" key="6">
    <source>
        <dbReference type="ARBA" id="ARBA00022989"/>
    </source>
</evidence>
<evidence type="ECO:0000256" key="1">
    <source>
        <dbReference type="ARBA" id="ARBA00004651"/>
    </source>
</evidence>
<keyword evidence="5 9" id="KW-0812">Transmembrane</keyword>
<feature type="transmembrane region" description="Helical" evidence="9">
    <location>
        <begin position="397"/>
        <end position="420"/>
    </location>
</feature>
<keyword evidence="3 11" id="KW-0328">Glycosyltransferase</keyword>
<feature type="transmembrane region" description="Helical" evidence="9">
    <location>
        <begin position="302"/>
        <end position="321"/>
    </location>
</feature>
<feature type="transmembrane region" description="Helical" evidence="9">
    <location>
        <begin position="160"/>
        <end position="177"/>
    </location>
</feature>
<evidence type="ECO:0000256" key="2">
    <source>
        <dbReference type="ARBA" id="ARBA00022475"/>
    </source>
</evidence>
<feature type="domain" description="Glycosyltransferase RgtA/B/C/D-like" evidence="10">
    <location>
        <begin position="64"/>
        <end position="222"/>
    </location>
</feature>
<dbReference type="InterPro" id="IPR050297">
    <property type="entry name" value="LipidA_mod_glycosyltrf_83"/>
</dbReference>
<dbReference type="GO" id="GO:0010041">
    <property type="term" value="P:response to iron(III) ion"/>
    <property type="evidence" value="ECO:0007669"/>
    <property type="project" value="TreeGrafter"/>
</dbReference>
<keyword evidence="12" id="KW-1185">Reference proteome</keyword>
<keyword evidence="7 9" id="KW-0472">Membrane</keyword>
<protein>
    <submittedName>
        <fullName evidence="11">Dolichyl-phosphate-mannose-protein mannosyltransferase</fullName>
    </submittedName>
</protein>
<dbReference type="Proteomes" id="UP000050956">
    <property type="component" value="Unassembled WGS sequence"/>
</dbReference>
<evidence type="ECO:0000259" key="10">
    <source>
        <dbReference type="Pfam" id="PF13231"/>
    </source>
</evidence>